<dbReference type="PANTHER" id="PTHR33823">
    <property type="entry name" value="RNA POLYMERASE-BINDING TRANSCRIPTION FACTOR DKSA-RELATED"/>
    <property type="match status" value="1"/>
</dbReference>
<dbReference type="PROSITE" id="PS01102">
    <property type="entry name" value="ZF_DKSA_1"/>
    <property type="match status" value="1"/>
</dbReference>
<dbReference type="SUPFAM" id="SSF57716">
    <property type="entry name" value="Glucocorticoid receptor-like (DNA-binding domain)"/>
    <property type="match status" value="1"/>
</dbReference>
<dbReference type="PROSITE" id="PS51128">
    <property type="entry name" value="ZF_DKSA_2"/>
    <property type="match status" value="1"/>
</dbReference>
<dbReference type="InterPro" id="IPR000962">
    <property type="entry name" value="Znf_DskA_TraR"/>
</dbReference>
<comment type="caution">
    <text evidence="6">The sequence shown here is derived from an EMBL/GenBank/DDBJ whole genome shotgun (WGS) entry which is preliminary data.</text>
</comment>
<proteinExistence type="predicted"/>
<evidence type="ECO:0000256" key="4">
    <source>
        <dbReference type="PROSITE-ProRule" id="PRU00510"/>
    </source>
</evidence>
<dbReference type="EMBL" id="JAUSQZ010000001">
    <property type="protein sequence ID" value="MDP9826416.1"/>
    <property type="molecule type" value="Genomic_DNA"/>
</dbReference>
<gene>
    <name evidence="6" type="ORF">J2S57_002165</name>
</gene>
<dbReference type="Proteomes" id="UP001235712">
    <property type="component" value="Unassembled WGS sequence"/>
</dbReference>
<dbReference type="RefSeq" id="WP_307241174.1">
    <property type="nucleotide sequence ID" value="NZ_JAUSQZ010000001.1"/>
</dbReference>
<dbReference type="PANTHER" id="PTHR33823:SF4">
    <property type="entry name" value="GENERAL STRESS PROTEIN 16O"/>
    <property type="match status" value="1"/>
</dbReference>
<keyword evidence="1" id="KW-0479">Metal-binding</keyword>
<evidence type="ECO:0000313" key="7">
    <source>
        <dbReference type="Proteomes" id="UP001235712"/>
    </source>
</evidence>
<dbReference type="Gene3D" id="1.20.120.910">
    <property type="entry name" value="DksA, coiled-coil domain"/>
    <property type="match status" value="1"/>
</dbReference>
<name>A0ABT9P180_9ACTN</name>
<dbReference type="Pfam" id="PF01258">
    <property type="entry name" value="zf-dskA_traR"/>
    <property type="match status" value="1"/>
</dbReference>
<evidence type="ECO:0000259" key="5">
    <source>
        <dbReference type="Pfam" id="PF01258"/>
    </source>
</evidence>
<keyword evidence="2" id="KW-0863">Zinc-finger</keyword>
<reference evidence="6 7" key="1">
    <citation type="submission" date="2023-07" db="EMBL/GenBank/DDBJ databases">
        <title>Sequencing the genomes of 1000 actinobacteria strains.</title>
        <authorList>
            <person name="Klenk H.-P."/>
        </authorList>
    </citation>
    <scope>NUCLEOTIDE SEQUENCE [LARGE SCALE GENOMIC DNA]</scope>
    <source>
        <strain evidence="6 7">DSM 44388</strain>
    </source>
</reference>
<sequence>MEHRQILTNALAENTEALAALERDHARMVEASLDSNADDEHDPEGATIAFEREQITAALARTRAARERIDAALAELEAGRYGICSSCEKPISLERLEARPLATQCIRCASTR</sequence>
<protein>
    <submittedName>
        <fullName evidence="6">RNA polymerase-binding protein DksA</fullName>
    </submittedName>
</protein>
<keyword evidence="7" id="KW-1185">Reference proteome</keyword>
<evidence type="ECO:0000313" key="6">
    <source>
        <dbReference type="EMBL" id="MDP9826416.1"/>
    </source>
</evidence>
<evidence type="ECO:0000256" key="2">
    <source>
        <dbReference type="ARBA" id="ARBA00022771"/>
    </source>
</evidence>
<organism evidence="6 7">
    <name type="scientific">Kineosporia succinea</name>
    <dbReference type="NCBI Taxonomy" id="84632"/>
    <lineage>
        <taxon>Bacteria</taxon>
        <taxon>Bacillati</taxon>
        <taxon>Actinomycetota</taxon>
        <taxon>Actinomycetes</taxon>
        <taxon>Kineosporiales</taxon>
        <taxon>Kineosporiaceae</taxon>
        <taxon>Kineosporia</taxon>
    </lineage>
</organism>
<keyword evidence="3" id="KW-0862">Zinc</keyword>
<feature type="zinc finger region" description="dksA C4-type" evidence="4">
    <location>
        <begin position="84"/>
        <end position="108"/>
    </location>
</feature>
<dbReference type="InterPro" id="IPR020458">
    <property type="entry name" value="Znf_DskA_TraR_CS"/>
</dbReference>
<evidence type="ECO:0000256" key="1">
    <source>
        <dbReference type="ARBA" id="ARBA00022723"/>
    </source>
</evidence>
<evidence type="ECO:0000256" key="3">
    <source>
        <dbReference type="ARBA" id="ARBA00022833"/>
    </source>
</evidence>
<accession>A0ABT9P180</accession>
<feature type="domain" description="Zinc finger DksA/TraR C4-type" evidence="5">
    <location>
        <begin position="79"/>
        <end position="110"/>
    </location>
</feature>